<evidence type="ECO:0000313" key="3">
    <source>
        <dbReference type="EMBL" id="AKF03626.1"/>
    </source>
</evidence>
<dbReference type="SUPFAM" id="SSF54197">
    <property type="entry name" value="HIT-like"/>
    <property type="match status" value="1"/>
</dbReference>
<comment type="caution">
    <text evidence="1">Lacks conserved residue(s) required for the propagation of feature annotation.</text>
</comment>
<dbReference type="InterPro" id="IPR011146">
    <property type="entry name" value="HIT-like"/>
</dbReference>
<keyword evidence="4" id="KW-1185">Reference proteome</keyword>
<evidence type="ECO:0000313" key="4">
    <source>
        <dbReference type="Proteomes" id="UP000034883"/>
    </source>
</evidence>
<dbReference type="AlphaFoldDB" id="A0A0F6YFJ1"/>
<dbReference type="GO" id="GO:0016787">
    <property type="term" value="F:hydrolase activity"/>
    <property type="evidence" value="ECO:0007669"/>
    <property type="project" value="UniProtKB-KW"/>
</dbReference>
<dbReference type="EMBL" id="CP011125">
    <property type="protein sequence ID" value="AKF03626.1"/>
    <property type="molecule type" value="Genomic_DNA"/>
</dbReference>
<dbReference type="Gene3D" id="3.30.428.10">
    <property type="entry name" value="HIT-like"/>
    <property type="match status" value="1"/>
</dbReference>
<dbReference type="Pfam" id="PF01230">
    <property type="entry name" value="HIT"/>
    <property type="match status" value="1"/>
</dbReference>
<evidence type="ECO:0000256" key="1">
    <source>
        <dbReference type="PROSITE-ProRule" id="PRU00464"/>
    </source>
</evidence>
<accession>A0A0F6YFJ1</accession>
<dbReference type="STRING" id="927083.DB32_000775"/>
<dbReference type="Proteomes" id="UP000034883">
    <property type="component" value="Chromosome"/>
</dbReference>
<dbReference type="OrthoDB" id="9784774at2"/>
<dbReference type="PROSITE" id="PS51084">
    <property type="entry name" value="HIT_2"/>
    <property type="match status" value="1"/>
</dbReference>
<dbReference type="KEGG" id="samy:DB32_000775"/>
<proteinExistence type="predicted"/>
<feature type="domain" description="HIT" evidence="2">
    <location>
        <begin position="35"/>
        <end position="103"/>
    </location>
</feature>
<gene>
    <name evidence="3" type="ORF">DB32_000775</name>
</gene>
<reference evidence="3 4" key="1">
    <citation type="submission" date="2015-03" db="EMBL/GenBank/DDBJ databases">
        <title>Genome assembly of Sandaracinus amylolyticus DSM 53668.</title>
        <authorList>
            <person name="Sharma G."/>
            <person name="Subramanian S."/>
        </authorList>
    </citation>
    <scope>NUCLEOTIDE SEQUENCE [LARGE SCALE GENOMIC DNA]</scope>
    <source>
        <strain evidence="3 4">DSM 53668</strain>
    </source>
</reference>
<dbReference type="RefSeq" id="WP_053231064.1">
    <property type="nucleotide sequence ID" value="NZ_CP011125.1"/>
</dbReference>
<dbReference type="InterPro" id="IPR036265">
    <property type="entry name" value="HIT-like_sf"/>
</dbReference>
<dbReference type="InterPro" id="IPR026026">
    <property type="entry name" value="HIT_Hint"/>
</dbReference>
<name>A0A0F6YFJ1_9BACT</name>
<evidence type="ECO:0000259" key="2">
    <source>
        <dbReference type="PROSITE" id="PS51084"/>
    </source>
</evidence>
<organism evidence="3 4">
    <name type="scientific">Sandaracinus amylolyticus</name>
    <dbReference type="NCBI Taxonomy" id="927083"/>
    <lineage>
        <taxon>Bacteria</taxon>
        <taxon>Pseudomonadati</taxon>
        <taxon>Myxococcota</taxon>
        <taxon>Polyangia</taxon>
        <taxon>Polyangiales</taxon>
        <taxon>Sandaracinaceae</taxon>
        <taxon>Sandaracinus</taxon>
    </lineage>
</organism>
<dbReference type="PIRSF" id="PIRSF000714">
    <property type="entry name" value="HIT"/>
    <property type="match status" value="1"/>
</dbReference>
<keyword evidence="3" id="KW-0378">Hydrolase</keyword>
<protein>
    <submittedName>
        <fullName evidence="3">Diadenosine tetraphosphate (Ap4A) hydrolase</fullName>
    </submittedName>
</protein>
<sequence length="139" mass="15575">MTVLDPRIEADSAPVGRLPLCHVRWMRDARYPWALLVPERPGVREIHELDERDRHVLIDESALVASALSRIVSAHKMNVAAIGNVVAQLHVHVVARFPTDDAWPRPVWGVHPALPYDPETLEARVASLRNALAPRLVDL</sequence>